<dbReference type="InterPro" id="IPR038352">
    <property type="entry name" value="Imelysin_sf"/>
</dbReference>
<dbReference type="Proteomes" id="UP000537130">
    <property type="component" value="Unassembled WGS sequence"/>
</dbReference>
<dbReference type="Gene3D" id="1.20.1420.20">
    <property type="entry name" value="M75 peptidase, HXXE motif"/>
    <property type="match status" value="1"/>
</dbReference>
<dbReference type="CDD" id="cd14657">
    <property type="entry name" value="Imelysin_IrpA-like"/>
    <property type="match status" value="1"/>
</dbReference>
<proteinExistence type="predicted"/>
<keyword evidence="5" id="KW-1185">Reference proteome</keyword>
<feature type="domain" description="Imelysin-like" evidence="3">
    <location>
        <begin position="33"/>
        <end position="390"/>
    </location>
</feature>
<comment type="subcellular location">
    <subcellularLocation>
        <location evidence="1">Cell envelope</location>
    </subcellularLocation>
</comment>
<protein>
    <submittedName>
        <fullName evidence="4">Putative iron-regulated protein</fullName>
    </submittedName>
</protein>
<evidence type="ECO:0000259" key="3">
    <source>
        <dbReference type="Pfam" id="PF09375"/>
    </source>
</evidence>
<dbReference type="Pfam" id="PF09375">
    <property type="entry name" value="Peptidase_M75"/>
    <property type="match status" value="1"/>
</dbReference>
<evidence type="ECO:0000256" key="1">
    <source>
        <dbReference type="ARBA" id="ARBA00004196"/>
    </source>
</evidence>
<dbReference type="GO" id="GO:0030313">
    <property type="term" value="C:cell envelope"/>
    <property type="evidence" value="ECO:0007669"/>
    <property type="project" value="UniProtKB-SubCell"/>
</dbReference>
<accession>A0A7W4Z7U3</accession>
<sequence>MPVFLRFFALVLLFSASLVRGENLNTTYITLASAVYEDSLISARDLQSHIDALLAQPSPKTLSAARDAWRKARVPYQQSETFRFANPEIDDWEGALNAWPLDEGLIDYVSDDYFHEMGNLGAQLNIIANPTIQLAGQEIDAREISPELIQSFHEFAGSEANVASGYHAIEFLLWGQDLNGTQAGAGERPYTDFVVDDNCSNGHCERRRQYLKAVTTLLVSDLEAMVARWQAGGDLHKKYSTMSEEAVANSIVFSIGSLSLGELAGERMKVPLEANSTEDEHDCFSDNTHWSHYYNALGMQNLFTGQYQRINGDSVGGPSLADFARKRAPEATEHLRRAMNVSVEKTQALVKAAEHKIKPMKFDQMIAEGNREGRALVMNAIDALVAQTTALEDLARTLGLGSENSDASH</sequence>
<keyword evidence="2" id="KW-0732">Signal</keyword>
<gene>
    <name evidence="4" type="ORF">FHR99_002530</name>
</gene>
<comment type="caution">
    <text evidence="4">The sequence shown here is derived from an EMBL/GenBank/DDBJ whole genome shotgun (WGS) entry which is preliminary data.</text>
</comment>
<evidence type="ECO:0000313" key="4">
    <source>
        <dbReference type="EMBL" id="MBB3048256.1"/>
    </source>
</evidence>
<dbReference type="EMBL" id="JACHWY010000003">
    <property type="protein sequence ID" value="MBB3048256.1"/>
    <property type="molecule type" value="Genomic_DNA"/>
</dbReference>
<evidence type="ECO:0000313" key="5">
    <source>
        <dbReference type="Proteomes" id="UP000537130"/>
    </source>
</evidence>
<dbReference type="AlphaFoldDB" id="A0A7W4Z7U3"/>
<evidence type="ECO:0000256" key="2">
    <source>
        <dbReference type="ARBA" id="ARBA00022729"/>
    </source>
</evidence>
<name>A0A7W4Z7U3_9GAMM</name>
<dbReference type="RefSeq" id="WP_183411049.1">
    <property type="nucleotide sequence ID" value="NZ_JACHWY010000003.1"/>
</dbReference>
<reference evidence="4 5" key="1">
    <citation type="submission" date="2020-08" db="EMBL/GenBank/DDBJ databases">
        <title>Genomic Encyclopedia of Type Strains, Phase III (KMG-III): the genomes of soil and plant-associated and newly described type strains.</title>
        <authorList>
            <person name="Whitman W."/>
        </authorList>
    </citation>
    <scope>NUCLEOTIDE SEQUENCE [LARGE SCALE GENOMIC DNA]</scope>
    <source>
        <strain evidence="4 5">CECT 8654</strain>
    </source>
</reference>
<dbReference type="InterPro" id="IPR018976">
    <property type="entry name" value="Imelysin-like"/>
</dbReference>
<organism evidence="4 5">
    <name type="scientific">Litorivivens lipolytica</name>
    <dbReference type="NCBI Taxonomy" id="1524264"/>
    <lineage>
        <taxon>Bacteria</taxon>
        <taxon>Pseudomonadati</taxon>
        <taxon>Pseudomonadota</taxon>
        <taxon>Gammaproteobacteria</taxon>
        <taxon>Litorivivens</taxon>
    </lineage>
</organism>